<accession>A0ABQ5QKJ5</accession>
<name>A0ABQ5QKJ5_9BACT</name>
<keyword evidence="2" id="KW-1185">Reference proteome</keyword>
<sequence length="142" mass="15859">MTLEGQINRYLESIPEPKQTDMRRLHGAILEMNPGCKLWFLDGKDETGKVVSNPNIGYGTLIKKYAGGKIKEFYQAGISANSTGLSVYIMGIDDKKYLQERYARTIGKASITGYCIKFKALKDIDLAILKAAIKDCMEQTRA</sequence>
<dbReference type="EMBL" id="BSDE01000014">
    <property type="protein sequence ID" value="GLH75079.1"/>
    <property type="molecule type" value="Genomic_DNA"/>
</dbReference>
<comment type="caution">
    <text evidence="1">The sequence shown here is derived from an EMBL/GenBank/DDBJ whole genome shotgun (WGS) entry which is preliminary data.</text>
</comment>
<protein>
    <recommendedName>
        <fullName evidence="3">YdhG-like domain-containing protein</fullName>
    </recommendedName>
</protein>
<evidence type="ECO:0000313" key="2">
    <source>
        <dbReference type="Proteomes" id="UP001165069"/>
    </source>
</evidence>
<organism evidence="1 2">
    <name type="scientific">Geothrix limicola</name>
    <dbReference type="NCBI Taxonomy" id="2927978"/>
    <lineage>
        <taxon>Bacteria</taxon>
        <taxon>Pseudomonadati</taxon>
        <taxon>Acidobacteriota</taxon>
        <taxon>Holophagae</taxon>
        <taxon>Holophagales</taxon>
        <taxon>Holophagaceae</taxon>
        <taxon>Geothrix</taxon>
    </lineage>
</organism>
<proteinExistence type="predicted"/>
<dbReference type="RefSeq" id="WP_285578137.1">
    <property type="nucleotide sequence ID" value="NZ_BSDE01000014.1"/>
</dbReference>
<evidence type="ECO:0008006" key="3">
    <source>
        <dbReference type="Google" id="ProtNLM"/>
    </source>
</evidence>
<dbReference type="Proteomes" id="UP001165069">
    <property type="component" value="Unassembled WGS sequence"/>
</dbReference>
<reference evidence="1 2" key="1">
    <citation type="journal article" date="2023" name="Antonie Van Leeuwenhoek">
        <title>Mesoterricola silvestris gen. nov., sp. nov., Mesoterricola sediminis sp. nov., Geothrix oryzae sp. nov., Geothrix edaphica sp. nov., Geothrix rubra sp. nov., and Geothrix limicola sp. nov., six novel members of Acidobacteriota isolated from soils.</title>
        <authorList>
            <person name="Itoh H."/>
            <person name="Sugisawa Y."/>
            <person name="Mise K."/>
            <person name="Xu Z."/>
            <person name="Kuniyasu M."/>
            <person name="Ushijima N."/>
            <person name="Kawano K."/>
            <person name="Kobayashi E."/>
            <person name="Shiratori Y."/>
            <person name="Masuda Y."/>
            <person name="Senoo K."/>
        </authorList>
    </citation>
    <scope>NUCLEOTIDE SEQUENCE [LARGE SCALE GENOMIC DNA]</scope>
    <source>
        <strain evidence="1 2">Red804</strain>
    </source>
</reference>
<evidence type="ECO:0000313" key="1">
    <source>
        <dbReference type="EMBL" id="GLH75079.1"/>
    </source>
</evidence>
<gene>
    <name evidence="1" type="ORF">GETHLI_35820</name>
</gene>